<evidence type="ECO:0000313" key="3">
    <source>
        <dbReference type="EMBL" id="KAK0408448.1"/>
    </source>
</evidence>
<proteinExistence type="predicted"/>
<dbReference type="PANTHER" id="PTHR23324:SF7">
    <property type="entry name" value="CRAL-TRIO DOMAIN-CONTAINING PROTEIN"/>
    <property type="match status" value="1"/>
</dbReference>
<reference evidence="3" key="1">
    <citation type="submission" date="2023-06" db="EMBL/GenBank/DDBJ databases">
        <title>Genomic analysis of the entomopathogenic nematode Steinernema hermaphroditum.</title>
        <authorList>
            <person name="Schwarz E.M."/>
            <person name="Heppert J.K."/>
            <person name="Baniya A."/>
            <person name="Schwartz H.T."/>
            <person name="Tan C.-H."/>
            <person name="Antoshechkin I."/>
            <person name="Sternberg P.W."/>
            <person name="Goodrich-Blair H."/>
            <person name="Dillman A.R."/>
        </authorList>
    </citation>
    <scope>NUCLEOTIDE SEQUENCE</scope>
    <source>
        <strain evidence="3">PS9179</strain>
        <tissue evidence="3">Whole animal</tissue>
    </source>
</reference>
<accession>A0AA39HPF8</accession>
<dbReference type="InterPro" id="IPR036598">
    <property type="entry name" value="GOLD_dom_sf"/>
</dbReference>
<dbReference type="Gene3D" id="3.40.525.10">
    <property type="entry name" value="CRAL-TRIO lipid binding domain"/>
    <property type="match status" value="1"/>
</dbReference>
<dbReference type="SUPFAM" id="SSF52087">
    <property type="entry name" value="CRAL/TRIO domain"/>
    <property type="match status" value="1"/>
</dbReference>
<dbReference type="Proteomes" id="UP001175271">
    <property type="component" value="Unassembled WGS sequence"/>
</dbReference>
<name>A0AA39HPF8_9BILA</name>
<dbReference type="InterPro" id="IPR036865">
    <property type="entry name" value="CRAL-TRIO_dom_sf"/>
</dbReference>
<organism evidence="3 4">
    <name type="scientific">Steinernema hermaphroditum</name>
    <dbReference type="NCBI Taxonomy" id="289476"/>
    <lineage>
        <taxon>Eukaryota</taxon>
        <taxon>Metazoa</taxon>
        <taxon>Ecdysozoa</taxon>
        <taxon>Nematoda</taxon>
        <taxon>Chromadorea</taxon>
        <taxon>Rhabditida</taxon>
        <taxon>Tylenchina</taxon>
        <taxon>Panagrolaimomorpha</taxon>
        <taxon>Strongyloidoidea</taxon>
        <taxon>Steinernematidae</taxon>
        <taxon>Steinernema</taxon>
    </lineage>
</organism>
<dbReference type="InterPro" id="IPR001251">
    <property type="entry name" value="CRAL-TRIO_dom"/>
</dbReference>
<protein>
    <recommendedName>
        <fullName evidence="5">CRAL-TRIO domain-containing protein</fullName>
    </recommendedName>
</protein>
<evidence type="ECO:0000259" key="2">
    <source>
        <dbReference type="PROSITE" id="PS50866"/>
    </source>
</evidence>
<dbReference type="AlphaFoldDB" id="A0AA39HPF8"/>
<dbReference type="EMBL" id="JAUCMV010000003">
    <property type="protein sequence ID" value="KAK0408448.1"/>
    <property type="molecule type" value="Genomic_DNA"/>
</dbReference>
<comment type="caution">
    <text evidence="3">The sequence shown here is derived from an EMBL/GenBank/DDBJ whole genome shotgun (WGS) entry which is preliminary data.</text>
</comment>
<gene>
    <name evidence="3" type="ORF">QR680_003965</name>
</gene>
<dbReference type="Gene3D" id="2.60.120.680">
    <property type="entry name" value="GOLD domain"/>
    <property type="match status" value="1"/>
</dbReference>
<dbReference type="SUPFAM" id="SSF101576">
    <property type="entry name" value="Supernatant protein factor (SPF), C-terminal domain"/>
    <property type="match status" value="1"/>
</dbReference>
<dbReference type="PROSITE" id="PS50866">
    <property type="entry name" value="GOLD"/>
    <property type="match status" value="1"/>
</dbReference>
<dbReference type="PROSITE" id="PS50191">
    <property type="entry name" value="CRAL_TRIO"/>
    <property type="match status" value="1"/>
</dbReference>
<dbReference type="Pfam" id="PF00650">
    <property type="entry name" value="CRAL_TRIO"/>
    <property type="match status" value="1"/>
</dbReference>
<keyword evidence="4" id="KW-1185">Reference proteome</keyword>
<evidence type="ECO:0000259" key="1">
    <source>
        <dbReference type="PROSITE" id="PS50191"/>
    </source>
</evidence>
<dbReference type="SMART" id="SM00516">
    <property type="entry name" value="SEC14"/>
    <property type="match status" value="1"/>
</dbReference>
<dbReference type="InterPro" id="IPR051064">
    <property type="entry name" value="SEC14/CRAL-TRIO_domain"/>
</dbReference>
<feature type="domain" description="GOLD" evidence="2">
    <location>
        <begin position="289"/>
        <end position="386"/>
    </location>
</feature>
<dbReference type="InterPro" id="IPR009038">
    <property type="entry name" value="GOLD_dom"/>
</dbReference>
<evidence type="ECO:0008006" key="5">
    <source>
        <dbReference type="Google" id="ProtNLM"/>
    </source>
</evidence>
<dbReference type="PANTHER" id="PTHR23324">
    <property type="entry name" value="SEC14 RELATED PROTEIN"/>
    <property type="match status" value="1"/>
</dbReference>
<evidence type="ECO:0000313" key="4">
    <source>
        <dbReference type="Proteomes" id="UP001175271"/>
    </source>
</evidence>
<dbReference type="GO" id="GO:0005737">
    <property type="term" value="C:cytoplasm"/>
    <property type="evidence" value="ECO:0007669"/>
    <property type="project" value="TreeGrafter"/>
</dbReference>
<dbReference type="CDD" id="cd00170">
    <property type="entry name" value="SEC14"/>
    <property type="match status" value="1"/>
</dbReference>
<feature type="domain" description="CRAL-TRIO" evidence="1">
    <location>
        <begin position="88"/>
        <end position="260"/>
    </location>
</feature>
<sequence>MTQDFTSEDISEDVRFQIDEVRKRCASEFSKYPGYDTDFSIIRWLTTYNYDVDVVVQKIKLTISTYLALNLNKVSYDTVEEVNDHVKALTPLAEYFPGGLMGYDNDNNLIFVHAVARTDVTGLIACGRVSELFRMCTTEGELALKLVRKKESELGKKLGIKVIVDLEGFSLDMLSSSALKVYLNLLVVLQRIFPDFASQVFVVNCPTLLSLAYAAVKPVLATQIRERIEFLRSDWREKLCEALGSENVYPQWGGTKLIPSKANGKPSGTIRMGGPAPDNLRYENNNITEPDSLTTVNVPARYSETIEVNVDSPGKTLKWFFKCSSGDIDFGIKKNGSYVWPKYRLTTEFVPEYGFIDCGEEGIYELSFSNEHGKLWSKDIMYSIDVE</sequence>